<proteinExistence type="predicted"/>
<dbReference type="OrthoDB" id="7632037at2"/>
<keyword evidence="2" id="KW-0472">Membrane</keyword>
<evidence type="ECO:0000256" key="2">
    <source>
        <dbReference type="SAM" id="Phobius"/>
    </source>
</evidence>
<name>A0A495D3R7_9PROT</name>
<dbReference type="Proteomes" id="UP000273675">
    <property type="component" value="Unassembled WGS sequence"/>
</dbReference>
<evidence type="ECO:0000313" key="4">
    <source>
        <dbReference type="Proteomes" id="UP000273675"/>
    </source>
</evidence>
<accession>A0A495D3R7</accession>
<gene>
    <name evidence="3" type="ORF">C7435_1877</name>
</gene>
<feature type="transmembrane region" description="Helical" evidence="2">
    <location>
        <begin position="321"/>
        <end position="343"/>
    </location>
</feature>
<evidence type="ECO:0000313" key="3">
    <source>
        <dbReference type="EMBL" id="RKQ96546.1"/>
    </source>
</evidence>
<sequence length="384" mass="41611">MVAFQPPLHPWRLDRCLSRVFVGVIMVVLVTAFATGPSATQTRLDPNEITLVEFDEAGRAEISVRLERPAQIRFDVFSGPEALTEVTVRAIEDDAAAGKVMDAPVMMLGPGRHSLRLMASGPAGAAGGVVQGRLFARPPNDAYEPNNVVEQARDIDLPFHSVIRLANNDWDWFRIDPPRRGVLGIQLHAWRAGYDGPEIRVVDADGESLYVSPTTSGGWNGMRYVQVSGRPVYVGVTDPGAWLDRQTDGYKSLEIVMIQPLDRMEGQLITLGLAEDDPALHQLAQIGEALGVELRAANESGAVASELTRVVEGRRSARLPLWPSILAVILVVAAFGLGGWFYLRGRRAATSPAPDDMDMPVSEDGARGDDTGEDNKPNSEAASD</sequence>
<keyword evidence="2" id="KW-0812">Transmembrane</keyword>
<organism evidence="3 4">
    <name type="scientific">Maricaulis maris</name>
    <dbReference type="NCBI Taxonomy" id="74318"/>
    <lineage>
        <taxon>Bacteria</taxon>
        <taxon>Pseudomonadati</taxon>
        <taxon>Pseudomonadota</taxon>
        <taxon>Alphaproteobacteria</taxon>
        <taxon>Maricaulales</taxon>
        <taxon>Maricaulaceae</taxon>
        <taxon>Maricaulis</taxon>
    </lineage>
</organism>
<dbReference type="Gene3D" id="2.60.120.380">
    <property type="match status" value="1"/>
</dbReference>
<comment type="caution">
    <text evidence="3">The sequence shown here is derived from an EMBL/GenBank/DDBJ whole genome shotgun (WGS) entry which is preliminary data.</text>
</comment>
<evidence type="ECO:0000256" key="1">
    <source>
        <dbReference type="SAM" id="MobiDB-lite"/>
    </source>
</evidence>
<reference evidence="3 4" key="1">
    <citation type="submission" date="2018-10" db="EMBL/GenBank/DDBJ databases">
        <title>Genomic Encyclopedia of Type Strains, Phase IV (KMG-IV): sequencing the most valuable type-strain genomes for metagenomic binning, comparative biology and taxonomic classification.</title>
        <authorList>
            <person name="Goeker M."/>
        </authorList>
    </citation>
    <scope>NUCLEOTIDE SEQUENCE [LARGE SCALE GENOMIC DNA]</scope>
    <source>
        <strain evidence="3 4">DSM 4734</strain>
    </source>
</reference>
<keyword evidence="2" id="KW-1133">Transmembrane helix</keyword>
<feature type="transmembrane region" description="Helical" evidence="2">
    <location>
        <begin position="20"/>
        <end position="39"/>
    </location>
</feature>
<dbReference type="AlphaFoldDB" id="A0A495D3R7"/>
<dbReference type="RefSeq" id="WP_147422669.1">
    <property type="nucleotide sequence ID" value="NZ_RBIM01000004.1"/>
</dbReference>
<feature type="compositionally biased region" description="Basic and acidic residues" evidence="1">
    <location>
        <begin position="364"/>
        <end position="377"/>
    </location>
</feature>
<feature type="region of interest" description="Disordered" evidence="1">
    <location>
        <begin position="350"/>
        <end position="384"/>
    </location>
</feature>
<dbReference type="EMBL" id="RBIM01000004">
    <property type="protein sequence ID" value="RKQ96546.1"/>
    <property type="molecule type" value="Genomic_DNA"/>
</dbReference>
<protein>
    <submittedName>
        <fullName evidence="3">Uncharacterized protein</fullName>
    </submittedName>
</protein>